<reference evidence="2 3" key="1">
    <citation type="journal article" date="2019" name="Sci. Rep.">
        <title>Orb-weaving spider Araneus ventricosus genome elucidates the spidroin gene catalogue.</title>
        <authorList>
            <person name="Kono N."/>
            <person name="Nakamura H."/>
            <person name="Ohtoshi R."/>
            <person name="Moran D.A.P."/>
            <person name="Shinohara A."/>
            <person name="Yoshida Y."/>
            <person name="Fujiwara M."/>
            <person name="Mori M."/>
            <person name="Tomita M."/>
            <person name="Arakawa K."/>
        </authorList>
    </citation>
    <scope>NUCLEOTIDE SEQUENCE [LARGE SCALE GENOMIC DNA]</scope>
</reference>
<feature type="compositionally biased region" description="Basic and acidic residues" evidence="1">
    <location>
        <begin position="153"/>
        <end position="172"/>
    </location>
</feature>
<evidence type="ECO:0000256" key="1">
    <source>
        <dbReference type="SAM" id="MobiDB-lite"/>
    </source>
</evidence>
<dbReference type="OrthoDB" id="2014201at2759"/>
<gene>
    <name evidence="2" type="ORF">AVEN_75294_1</name>
</gene>
<feature type="compositionally biased region" description="Low complexity" evidence="1">
    <location>
        <begin position="173"/>
        <end position="193"/>
    </location>
</feature>
<comment type="caution">
    <text evidence="2">The sequence shown here is derived from an EMBL/GenBank/DDBJ whole genome shotgun (WGS) entry which is preliminary data.</text>
</comment>
<feature type="non-terminal residue" evidence="2">
    <location>
        <position position="1"/>
    </location>
</feature>
<accession>A0A4Y2EYD8</accession>
<keyword evidence="3" id="KW-1185">Reference proteome</keyword>
<feature type="region of interest" description="Disordered" evidence="1">
    <location>
        <begin position="112"/>
        <end position="204"/>
    </location>
</feature>
<protein>
    <submittedName>
        <fullName evidence="2">Uncharacterized protein</fullName>
    </submittedName>
</protein>
<dbReference type="AlphaFoldDB" id="A0A4Y2EYD8"/>
<proteinExistence type="predicted"/>
<dbReference type="Proteomes" id="UP000499080">
    <property type="component" value="Unassembled WGS sequence"/>
</dbReference>
<evidence type="ECO:0000313" key="3">
    <source>
        <dbReference type="Proteomes" id="UP000499080"/>
    </source>
</evidence>
<dbReference type="EMBL" id="BGPR01094307">
    <property type="protein sequence ID" value="GBM34260.1"/>
    <property type="molecule type" value="Genomic_DNA"/>
</dbReference>
<name>A0A4Y2EYD8_ARAVE</name>
<evidence type="ECO:0000313" key="2">
    <source>
        <dbReference type="EMBL" id="GBM34260.1"/>
    </source>
</evidence>
<sequence>FGRNVKIVQFHGSFKPWHVKFFSSSGQINPATPVHPTYVQFVYIWIKIFRLSALKQLTQEIQSYAMSQEVYCAVELLRFFPLPTESEAEFFLTPPSVRLRLAERKLQKSSKVSEDIRRRKSAEYNTPLPDSAFESPEAAAEVTSTSDVPIAKPADKLSTTEETKDPESDRGKSAASGTAEGEAEAVAAEDTTAQPAENLLPGAEVGNYQGMKAWEQGRMDYQGTDSSDTIIKRLEFLMSHPK</sequence>
<organism evidence="2 3">
    <name type="scientific">Araneus ventricosus</name>
    <name type="common">Orbweaver spider</name>
    <name type="synonym">Epeira ventricosa</name>
    <dbReference type="NCBI Taxonomy" id="182803"/>
    <lineage>
        <taxon>Eukaryota</taxon>
        <taxon>Metazoa</taxon>
        <taxon>Ecdysozoa</taxon>
        <taxon>Arthropoda</taxon>
        <taxon>Chelicerata</taxon>
        <taxon>Arachnida</taxon>
        <taxon>Araneae</taxon>
        <taxon>Araneomorphae</taxon>
        <taxon>Entelegynae</taxon>
        <taxon>Araneoidea</taxon>
        <taxon>Araneidae</taxon>
        <taxon>Araneus</taxon>
    </lineage>
</organism>